<gene>
    <name evidence="4" type="ORF">BU24DRAFT_365902</name>
</gene>
<dbReference type="GeneID" id="54281687"/>
<dbReference type="Proteomes" id="UP000799778">
    <property type="component" value="Unassembled WGS sequence"/>
</dbReference>
<dbReference type="Pfam" id="PF23544">
    <property type="entry name" value="AtuA_ferredoxin"/>
    <property type="match status" value="1"/>
</dbReference>
<name>A0A6A5Y3M6_9PLEO</name>
<organism evidence="4 5">
    <name type="scientific">Aaosphaeria arxii CBS 175.79</name>
    <dbReference type="NCBI Taxonomy" id="1450172"/>
    <lineage>
        <taxon>Eukaryota</taxon>
        <taxon>Fungi</taxon>
        <taxon>Dikarya</taxon>
        <taxon>Ascomycota</taxon>
        <taxon>Pezizomycotina</taxon>
        <taxon>Dothideomycetes</taxon>
        <taxon>Pleosporomycetidae</taxon>
        <taxon>Pleosporales</taxon>
        <taxon>Pleosporales incertae sedis</taxon>
        <taxon>Aaosphaeria</taxon>
    </lineage>
</organism>
<dbReference type="AlphaFoldDB" id="A0A6A5Y3M6"/>
<dbReference type="EMBL" id="ML978067">
    <property type="protein sequence ID" value="KAF2020078.1"/>
    <property type="molecule type" value="Genomic_DNA"/>
</dbReference>
<evidence type="ECO:0000313" key="5">
    <source>
        <dbReference type="Proteomes" id="UP000799778"/>
    </source>
</evidence>
<dbReference type="RefSeq" id="XP_033388417.1">
    <property type="nucleotide sequence ID" value="XM_033524290.1"/>
</dbReference>
<reference evidence="4" key="1">
    <citation type="journal article" date="2020" name="Stud. Mycol.">
        <title>101 Dothideomycetes genomes: a test case for predicting lifestyles and emergence of pathogens.</title>
        <authorList>
            <person name="Haridas S."/>
            <person name="Albert R."/>
            <person name="Binder M."/>
            <person name="Bloem J."/>
            <person name="Labutti K."/>
            <person name="Salamov A."/>
            <person name="Andreopoulos B."/>
            <person name="Baker S."/>
            <person name="Barry K."/>
            <person name="Bills G."/>
            <person name="Bluhm B."/>
            <person name="Cannon C."/>
            <person name="Castanera R."/>
            <person name="Culley D."/>
            <person name="Daum C."/>
            <person name="Ezra D."/>
            <person name="Gonzalez J."/>
            <person name="Henrissat B."/>
            <person name="Kuo A."/>
            <person name="Liang C."/>
            <person name="Lipzen A."/>
            <person name="Lutzoni F."/>
            <person name="Magnuson J."/>
            <person name="Mondo S."/>
            <person name="Nolan M."/>
            <person name="Ohm R."/>
            <person name="Pangilinan J."/>
            <person name="Park H.-J."/>
            <person name="Ramirez L."/>
            <person name="Alfaro M."/>
            <person name="Sun H."/>
            <person name="Tritt A."/>
            <person name="Yoshinaga Y."/>
            <person name="Zwiers L.-H."/>
            <person name="Turgeon B."/>
            <person name="Goodwin S."/>
            <person name="Spatafora J."/>
            <person name="Crous P."/>
            <person name="Grigoriev I."/>
        </authorList>
    </citation>
    <scope>NUCLEOTIDE SEQUENCE</scope>
    <source>
        <strain evidence="4">CBS 175.79</strain>
    </source>
</reference>
<dbReference type="InterPro" id="IPR056362">
    <property type="entry name" value="AtuA-like_ferredoxin_dom"/>
</dbReference>
<evidence type="ECO:0000259" key="3">
    <source>
        <dbReference type="Pfam" id="PF23544"/>
    </source>
</evidence>
<evidence type="ECO:0000313" key="4">
    <source>
        <dbReference type="EMBL" id="KAF2020078.1"/>
    </source>
</evidence>
<sequence>MNFKAPIVIGNVAGAMEDCPHAMLRQVSDAQVDAIVGDWLSELNIAWNAIRKYDDPLQGYEVGFLQQLDESIEIIAEKKIKLVANAGALNTQECTRRVKEICKEHGQHHLKVAYVEGDDISHIVVDNAKQNEVGGIVHLDFPDRNIESWGRQPLCGVAYFGAWGIVRALQEGADIVICGRVTDASPVIALAAWWHNWPHDAWDELAGALLAGHLIECGPYVTGANFSGVRSYLDGLVDLAFPIAEISHDGAAIITKVTTHAGFIDEMNVRAQFLYEIQGTQYINPDVSADLKDVKIVNTSQKDRVSVSGARGNPPPPNTKAIIVAIGGYQAEATFYMNGLDLDAKERFMRQQIEHAFQSANFKELSIERYGAASPNPSSQALGTVFIRVLVKGNKKEDIREDVFRKKIYALRMQFYAGYHMSLDFRTMSPRMFMELFPGLIQYTKLSHRVVIEDRIIDIKHHRNTAPPPGQRPSYETESPTDLGEFGFTNRVPLGAVAHARSGDKGDNCNVGFYVRSAEEFQWLQSYLTIARIKSLLGEDYKESISVERCEFPKIWAVHFRFLDFLGGGGSSSTRIDMLGKGVAEYLRSKFVDVPAKFLTNPISLG</sequence>
<evidence type="ECO:0000259" key="2">
    <source>
        <dbReference type="Pfam" id="PF07287"/>
    </source>
</evidence>
<keyword evidence="5" id="KW-1185">Reference proteome</keyword>
<feature type="domain" description="Acyclic terpene utilisation N-terminal" evidence="2">
    <location>
        <begin position="7"/>
        <end position="451"/>
    </location>
</feature>
<accession>A0A6A5Y3M6</accession>
<dbReference type="PANTHER" id="PTHR47585:SF1">
    <property type="entry name" value="DUF1446 DOMAIN-CONTAINING PROTEIN"/>
    <property type="match status" value="1"/>
</dbReference>
<feature type="region of interest" description="Disordered" evidence="1">
    <location>
        <begin position="461"/>
        <end position="480"/>
    </location>
</feature>
<evidence type="ECO:0000256" key="1">
    <source>
        <dbReference type="SAM" id="MobiDB-lite"/>
    </source>
</evidence>
<dbReference type="InterPro" id="IPR010839">
    <property type="entry name" value="AtuA_N"/>
</dbReference>
<dbReference type="OrthoDB" id="10265871at2759"/>
<dbReference type="Pfam" id="PF07287">
    <property type="entry name" value="AtuA"/>
    <property type="match status" value="1"/>
</dbReference>
<protein>
    <submittedName>
        <fullName evidence="4">Duf1446 domain-containing protein</fullName>
    </submittedName>
</protein>
<proteinExistence type="predicted"/>
<feature type="domain" description="AtuA-like ferredoxin-fold" evidence="3">
    <location>
        <begin position="492"/>
        <end position="589"/>
    </location>
</feature>
<dbReference type="PANTHER" id="PTHR47585">
    <property type="match status" value="1"/>
</dbReference>